<evidence type="ECO:0000259" key="2">
    <source>
        <dbReference type="Pfam" id="PF00561"/>
    </source>
</evidence>
<dbReference type="GO" id="GO:0016787">
    <property type="term" value="F:hydrolase activity"/>
    <property type="evidence" value="ECO:0007669"/>
    <property type="project" value="UniProtKB-KW"/>
</dbReference>
<evidence type="ECO:0000313" key="3">
    <source>
        <dbReference type="EMBL" id="QIM66530.1"/>
    </source>
</evidence>
<organism evidence="3 4">
    <name type="scientific">Mannheimia granulomatis</name>
    <dbReference type="NCBI Taxonomy" id="85402"/>
    <lineage>
        <taxon>Bacteria</taxon>
        <taxon>Pseudomonadati</taxon>
        <taxon>Pseudomonadota</taxon>
        <taxon>Gammaproteobacteria</taxon>
        <taxon>Pasteurellales</taxon>
        <taxon>Pasteurellaceae</taxon>
        <taxon>Mannheimia</taxon>
    </lineage>
</organism>
<name>A0A6G8JH63_9PAST</name>
<reference evidence="3 4" key="1">
    <citation type="submission" date="2016-03" db="EMBL/GenBank/DDBJ databases">
        <authorList>
            <person name="Bojesen A.M."/>
            <person name="Planet P."/>
            <person name="Hansen M.J."/>
        </authorList>
    </citation>
    <scope>NUCLEOTIDE SEQUENCE [LARGE SCALE GENOMIC DNA]</scope>
    <source>
        <strain evidence="3 4">B 234/94</strain>
    </source>
</reference>
<dbReference type="EMBL" id="CP015030">
    <property type="protein sequence ID" value="QIM66530.1"/>
    <property type="molecule type" value="Genomic_DNA"/>
</dbReference>
<evidence type="ECO:0000313" key="4">
    <source>
        <dbReference type="Proteomes" id="UP000501366"/>
    </source>
</evidence>
<accession>A0A6G8JH63</accession>
<dbReference type="Gene3D" id="3.40.50.1820">
    <property type="entry name" value="alpha/beta hydrolase"/>
    <property type="match status" value="1"/>
</dbReference>
<sequence length="263" mass="29920">MTKHPLLHFSYQPVENNPNAQTMVFLHGLFGDLNNLGIIAKAFAEEYAVLRVDLRNHGRSFHADEMDYHIIAEDLKCLFNQLKIQNTVIVGHSMGGKSAMALADIAPELVDKLVIIDIAPVTYTQNRHQQIIAGLTAVRNAKPETRQQAKAIMVEYIPDEGIQQFMLKSFDNASEESFRFNLTALSQNYQHLMDWHEVRVDKPTLFIKGALSDYIQQEYTNTILSQFPQAKSFIVANADHWVHAEKPDAVVRAITKFLEKSRE</sequence>
<dbReference type="Pfam" id="PF00561">
    <property type="entry name" value="Abhydrolase_1"/>
    <property type="match status" value="1"/>
</dbReference>
<dbReference type="KEGG" id="mgra:A4G16_03655"/>
<evidence type="ECO:0000256" key="1">
    <source>
        <dbReference type="ARBA" id="ARBA00022801"/>
    </source>
</evidence>
<dbReference type="PANTHER" id="PTHR46118">
    <property type="entry name" value="PROTEIN ABHD11"/>
    <property type="match status" value="1"/>
</dbReference>
<dbReference type="AlphaFoldDB" id="A0A6G8JH63"/>
<dbReference type="SUPFAM" id="SSF53474">
    <property type="entry name" value="alpha/beta-Hydrolases"/>
    <property type="match status" value="1"/>
</dbReference>
<dbReference type="RefSeq" id="WP_165888752.1">
    <property type="nucleotide sequence ID" value="NZ_CP015030.1"/>
</dbReference>
<dbReference type="InterPro" id="IPR029058">
    <property type="entry name" value="AB_hydrolase_fold"/>
</dbReference>
<dbReference type="PRINTS" id="PR00111">
    <property type="entry name" value="ABHYDROLASE"/>
</dbReference>
<proteinExistence type="predicted"/>
<dbReference type="InterPro" id="IPR000073">
    <property type="entry name" value="AB_hydrolase_1"/>
</dbReference>
<feature type="domain" description="AB hydrolase-1" evidence="2">
    <location>
        <begin position="22"/>
        <end position="118"/>
    </location>
</feature>
<keyword evidence="1" id="KW-0378">Hydrolase</keyword>
<dbReference type="Proteomes" id="UP000501366">
    <property type="component" value="Chromosome"/>
</dbReference>
<protein>
    <submittedName>
        <fullName evidence="3">Acyl-CoA esterase</fullName>
    </submittedName>
</protein>
<dbReference type="PANTHER" id="PTHR46118:SF4">
    <property type="entry name" value="PROTEIN ABHD11"/>
    <property type="match status" value="1"/>
</dbReference>
<gene>
    <name evidence="3" type="ORF">A4G16_03655</name>
</gene>